<keyword evidence="1 6" id="KW-0479">Metal-binding</keyword>
<protein>
    <recommendedName>
        <fullName evidence="6">Iron-sulfur cluster carrier protein</fullName>
    </recommendedName>
</protein>
<dbReference type="CDD" id="cd02037">
    <property type="entry name" value="Mrp_NBP35"/>
    <property type="match status" value="1"/>
</dbReference>
<accession>A0ABV7JES8</accession>
<keyword evidence="5 6" id="KW-0411">Iron-sulfur</keyword>
<dbReference type="PANTHER" id="PTHR42961">
    <property type="entry name" value="IRON-SULFUR PROTEIN NUBPL"/>
    <property type="match status" value="1"/>
</dbReference>
<dbReference type="RefSeq" id="WP_077413029.1">
    <property type="nucleotide sequence ID" value="NZ_JBHRTS010000008.1"/>
</dbReference>
<evidence type="ECO:0000256" key="2">
    <source>
        <dbReference type="ARBA" id="ARBA00022741"/>
    </source>
</evidence>
<dbReference type="InterPro" id="IPR000808">
    <property type="entry name" value="Mrp-like_CS"/>
</dbReference>
<dbReference type="PROSITE" id="PS01215">
    <property type="entry name" value="MRP"/>
    <property type="match status" value="1"/>
</dbReference>
<dbReference type="NCBIfam" id="NF008669">
    <property type="entry name" value="PRK11670.1"/>
    <property type="match status" value="1"/>
</dbReference>
<comment type="function">
    <text evidence="6">Binds and transfers iron-sulfur (Fe-S) clusters to target apoproteins. Can hydrolyze ATP.</text>
</comment>
<evidence type="ECO:0000313" key="8">
    <source>
        <dbReference type="Proteomes" id="UP001595533"/>
    </source>
</evidence>
<evidence type="ECO:0000256" key="4">
    <source>
        <dbReference type="ARBA" id="ARBA00023004"/>
    </source>
</evidence>
<dbReference type="InterPro" id="IPR044304">
    <property type="entry name" value="NUBPL-like"/>
</dbReference>
<proteinExistence type="inferred from homology"/>
<keyword evidence="8" id="KW-1185">Reference proteome</keyword>
<dbReference type="Pfam" id="PF10609">
    <property type="entry name" value="ParA"/>
    <property type="match status" value="1"/>
</dbReference>
<evidence type="ECO:0000256" key="1">
    <source>
        <dbReference type="ARBA" id="ARBA00022723"/>
    </source>
</evidence>
<dbReference type="InterPro" id="IPR033756">
    <property type="entry name" value="YlxH/NBP35"/>
</dbReference>
<feature type="binding site" evidence="6">
    <location>
        <begin position="85"/>
        <end position="92"/>
    </location>
    <ligand>
        <name>ATP</name>
        <dbReference type="ChEBI" id="CHEBI:30616"/>
    </ligand>
</feature>
<comment type="subunit">
    <text evidence="6">Homodimer.</text>
</comment>
<evidence type="ECO:0000313" key="7">
    <source>
        <dbReference type="EMBL" id="MFC3195359.1"/>
    </source>
</evidence>
<evidence type="ECO:0000256" key="3">
    <source>
        <dbReference type="ARBA" id="ARBA00022840"/>
    </source>
</evidence>
<dbReference type="Gene3D" id="3.40.50.300">
    <property type="entry name" value="P-loop containing nucleotide triphosphate hydrolases"/>
    <property type="match status" value="1"/>
</dbReference>
<reference evidence="8" key="1">
    <citation type="journal article" date="2019" name="Int. J. Syst. Evol. Microbiol.">
        <title>The Global Catalogue of Microorganisms (GCM) 10K type strain sequencing project: providing services to taxonomists for standard genome sequencing and annotation.</title>
        <authorList>
            <consortium name="The Broad Institute Genomics Platform"/>
            <consortium name="The Broad Institute Genome Sequencing Center for Infectious Disease"/>
            <person name="Wu L."/>
            <person name="Ma J."/>
        </authorList>
    </citation>
    <scope>NUCLEOTIDE SEQUENCE [LARGE SCALE GENOMIC DNA]</scope>
    <source>
        <strain evidence="8">KCTC 42953</strain>
    </source>
</reference>
<gene>
    <name evidence="7" type="primary">apbC</name>
    <name evidence="7" type="ORF">ACFODZ_13985</name>
</gene>
<sequence>MSDFNQLTDPVTQQVIGKSMDFQAKKRRVESRFPMGPFTDAYQTGLQQLCGVDEMNLQQNIRQHRVREGIKPIKGVKNIIAVASGKGGVGKSSMSVMLARSLQQLGANVGLLDADIYGPSIPKMLGVSQKPESPDQKSFLPVDADGLQTMSLGYILGEKDPAIWRGAMVTKALMQMIEDTRWSKLDYLIMDLPPGTGDIQLTMIQKIPVSAAVLITTPQDIALLDAQKALAMFNKVDIPVLGVIENMSTFTCENCGHEAHIFGQHGGQKMAEEFAVPLLGQMPLNIEIRTNMDEGTPDKVWNPGQKLQEKASMMALRTAQNLAKLPIKFSLTDSLKLHKI</sequence>
<keyword evidence="3 6" id="KW-0067">ATP-binding</keyword>
<dbReference type="EMBL" id="JBHRTS010000008">
    <property type="protein sequence ID" value="MFC3195359.1"/>
    <property type="molecule type" value="Genomic_DNA"/>
</dbReference>
<comment type="similarity">
    <text evidence="6">Belongs to the Mrp/NBP35 ATP-binding proteins family.</text>
</comment>
<dbReference type="HAMAP" id="MF_02040">
    <property type="entry name" value="Mrp_NBP35"/>
    <property type="match status" value="1"/>
</dbReference>
<keyword evidence="2 6" id="KW-0547">Nucleotide-binding</keyword>
<name>A0ABV7JES8_9GAMM</name>
<evidence type="ECO:0000256" key="5">
    <source>
        <dbReference type="ARBA" id="ARBA00023014"/>
    </source>
</evidence>
<dbReference type="Proteomes" id="UP001595533">
    <property type="component" value="Unassembled WGS sequence"/>
</dbReference>
<evidence type="ECO:0000256" key="6">
    <source>
        <dbReference type="HAMAP-Rule" id="MF_02040"/>
    </source>
</evidence>
<comment type="caution">
    <text evidence="7">The sequence shown here is derived from an EMBL/GenBank/DDBJ whole genome shotgun (WGS) entry which is preliminary data.</text>
</comment>
<keyword evidence="4 6" id="KW-0408">Iron</keyword>
<organism evidence="7 8">
    <name type="scientific">Marinicella sediminis</name>
    <dbReference type="NCBI Taxonomy" id="1792834"/>
    <lineage>
        <taxon>Bacteria</taxon>
        <taxon>Pseudomonadati</taxon>
        <taxon>Pseudomonadota</taxon>
        <taxon>Gammaproteobacteria</taxon>
        <taxon>Lysobacterales</taxon>
        <taxon>Marinicellaceae</taxon>
        <taxon>Marinicella</taxon>
    </lineage>
</organism>
<dbReference type="PANTHER" id="PTHR42961:SF2">
    <property type="entry name" value="IRON-SULFUR PROTEIN NUBPL"/>
    <property type="match status" value="1"/>
</dbReference>
<dbReference type="InterPro" id="IPR027417">
    <property type="entry name" value="P-loop_NTPase"/>
</dbReference>
<dbReference type="InterPro" id="IPR019591">
    <property type="entry name" value="Mrp/NBP35_ATP-bd"/>
</dbReference>
<keyword evidence="6" id="KW-0378">Hydrolase</keyword>
<dbReference type="SUPFAM" id="SSF52540">
    <property type="entry name" value="P-loop containing nucleoside triphosphate hydrolases"/>
    <property type="match status" value="1"/>
</dbReference>